<feature type="non-terminal residue" evidence="1">
    <location>
        <position position="1141"/>
    </location>
</feature>
<dbReference type="Proteomes" id="UP000321083">
    <property type="component" value="Unassembled WGS sequence"/>
</dbReference>
<dbReference type="SMART" id="SM00710">
    <property type="entry name" value="PbH1"/>
    <property type="match status" value="14"/>
</dbReference>
<evidence type="ECO:0000313" key="2">
    <source>
        <dbReference type="Proteomes" id="UP000321083"/>
    </source>
</evidence>
<evidence type="ECO:0000313" key="1">
    <source>
        <dbReference type="EMBL" id="TWW09611.1"/>
    </source>
</evidence>
<reference evidence="1 2" key="1">
    <citation type="submission" date="2019-08" db="EMBL/GenBank/DDBJ databases">
        <title>100 year-old enigma solved: identification of Planctomyces bekefii, the type genus and species of the phylum Planctomycetes.</title>
        <authorList>
            <person name="Svetlana D.N."/>
            <person name="Overmann J."/>
        </authorList>
    </citation>
    <scope>NUCLEOTIDE SEQUENCE [LARGE SCALE GENOMIC DNA]</scope>
    <source>
        <strain evidence="1">Phe10_nw2017</strain>
    </source>
</reference>
<reference evidence="1 2" key="2">
    <citation type="submission" date="2019-08" db="EMBL/GenBank/DDBJ databases">
        <authorList>
            <person name="Henke P."/>
        </authorList>
    </citation>
    <scope>NUCLEOTIDE SEQUENCE [LARGE SCALE GENOMIC DNA]</scope>
    <source>
        <strain evidence="1">Phe10_nw2017</strain>
    </source>
</reference>
<sequence length="1141" mass="116336">MTKAILATVEGHYRNLATSADSPLSTLAPGRELNIDFVIGDTGTAPSNGATEYYVLTIGDSVQNLGGLAGQSADIGNIRNATGAGPGQGLTGYAQQNGASAVGVYTNGINSFSPFLNPPNAFGANDGIYVDKAASADYAINALTSGNLTFTRRAIGLVTSHELGHALSLRHIADTSDVTPGGLNPIMGTPAIDLPLQALVEEAAISLQGTNPGELPGEAPFTQFDTAQLVTAIGTRPKVDDSANGIRVEASDNARLLGSTFNNNTIAGTRRNGIEIVMNDSAVAESVTIQGNLITGGGGNGVRLEANGSGAQIHADHTIGGLGNNVYGGTSYTQANQITGNDLDGFQALAANGGLIRGNLLGNDISGNTGNGAALMVDKGGEVDFGTPGSIRVIRGNKLNNNGAAGLLTNQLSVPGSLSTIKADVLGNEISGNGGGGIVSRLYGVNNTPPVPPALIDNNRLDLVVGGIAAADANTISGNTDAGIDVYATGNGNAMVDLQDVTVSGTLDGAAASLDGDGIRLRRDSSALITADLDRVFATGNKGSGLLVETQGNDRLDPNQPNSGTANTVTIHDSSFSSNVRNGAVFRTRGDSTLITDVFNSTFSNNAPVVATDVSPAGQSNGILIETAENSSIGDPNSGIAPGRRSRLEGLVISNNRDDGIAVNAIEDSRVLLEVTSKSAVPTTTPHAAASALGNTSISNNGQNGIDIDTPGGRSDILVTSTPGAKTTISGNGVNGGGNGIRWNASGTSEGTVRVVNTTIASSVRGPSEDTDGDGVLTAAEDLNQNSEIDFLDGDGIQANFSGSTTSNLIVGGVGEGNVIQKNEDDGVAITVIGDSTTGTPLGTTPRPIINISYNTIGGTLNGIAAGNGGDGISLNNIGGTAIGVPTASVDFTLPILTFNGGVTEIGPVPQFTASNNVISNNAGRGVSLLLNGAAGTRDRELGVAGFDFDPVRISLLDNTIEANGEEGVFFRGDTNMNQSRFVYLANTGAPNDDNQNFSPFRPEFQFLNVGTYNGNTGYMVPYLNLHSVQNTLFEVRGNTIRNNGRGGVTGEGVRIDVGTGAYVAADVQNNVFGGNLEADFATASFLSAGNTFDSADTSGANTFDYIYLDDVAQMDLRFQTNTGNQINVTDVGAFYTNADT</sequence>
<organism evidence="1 2">
    <name type="scientific">Planctomyces bekefii</name>
    <dbReference type="NCBI Taxonomy" id="1653850"/>
    <lineage>
        <taxon>Bacteria</taxon>
        <taxon>Pseudomonadati</taxon>
        <taxon>Planctomycetota</taxon>
        <taxon>Planctomycetia</taxon>
        <taxon>Planctomycetales</taxon>
        <taxon>Planctomycetaceae</taxon>
        <taxon>Planctomyces</taxon>
    </lineage>
</organism>
<proteinExistence type="predicted"/>
<protein>
    <submittedName>
        <fullName evidence="1">Uncharacterized protein</fullName>
    </submittedName>
</protein>
<name>A0A5C6M9J7_9PLAN</name>
<accession>A0A5C6M9J7</accession>
<comment type="caution">
    <text evidence="1">The sequence shown here is derived from an EMBL/GenBank/DDBJ whole genome shotgun (WGS) entry which is preliminary data.</text>
</comment>
<dbReference type="EMBL" id="SRHE01000224">
    <property type="protein sequence ID" value="TWW09611.1"/>
    <property type="molecule type" value="Genomic_DNA"/>
</dbReference>
<dbReference type="InterPro" id="IPR006626">
    <property type="entry name" value="PbH1"/>
</dbReference>
<keyword evidence="2" id="KW-1185">Reference proteome</keyword>
<gene>
    <name evidence="1" type="ORF">E3A20_12610</name>
</gene>
<dbReference type="AlphaFoldDB" id="A0A5C6M9J7"/>